<gene>
    <name evidence="7" type="ORF">OUY24_16355</name>
</gene>
<dbReference type="Pfam" id="PF07992">
    <property type="entry name" value="Pyr_redox_2"/>
    <property type="match status" value="1"/>
</dbReference>
<keyword evidence="3" id="KW-0274">FAD</keyword>
<evidence type="ECO:0000259" key="5">
    <source>
        <dbReference type="Pfam" id="PF07992"/>
    </source>
</evidence>
<dbReference type="SUPFAM" id="SSF51905">
    <property type="entry name" value="FAD/NAD(P)-binding domain"/>
    <property type="match status" value="2"/>
</dbReference>
<evidence type="ECO:0000256" key="4">
    <source>
        <dbReference type="ARBA" id="ARBA00023002"/>
    </source>
</evidence>
<dbReference type="Pfam" id="PF14759">
    <property type="entry name" value="Reductase_C"/>
    <property type="match status" value="1"/>
</dbReference>
<dbReference type="Proteomes" id="UP001212498">
    <property type="component" value="Unassembled WGS sequence"/>
</dbReference>
<keyword evidence="2" id="KW-0285">Flavoprotein</keyword>
<dbReference type="Gene3D" id="3.30.390.30">
    <property type="match status" value="1"/>
</dbReference>
<dbReference type="RefSeq" id="WP_271276803.1">
    <property type="nucleotide sequence ID" value="NZ_BAABFD010000004.1"/>
</dbReference>
<comment type="caution">
    <text evidence="7">The sequence shown here is derived from an EMBL/GenBank/DDBJ whole genome shotgun (WGS) entry which is preliminary data.</text>
</comment>
<dbReference type="PRINTS" id="PR00411">
    <property type="entry name" value="PNDRDTASEI"/>
</dbReference>
<protein>
    <submittedName>
        <fullName evidence="7">FAD-dependent oxidoreductase</fullName>
    </submittedName>
</protein>
<name>A0ABT4SY91_9ACTN</name>
<evidence type="ECO:0000256" key="3">
    <source>
        <dbReference type="ARBA" id="ARBA00022827"/>
    </source>
</evidence>
<dbReference type="InterPro" id="IPR028202">
    <property type="entry name" value="Reductase_C"/>
</dbReference>
<dbReference type="InterPro" id="IPR023753">
    <property type="entry name" value="FAD/NAD-binding_dom"/>
</dbReference>
<dbReference type="Gene3D" id="3.50.50.60">
    <property type="entry name" value="FAD/NAD(P)-binding domain"/>
    <property type="match status" value="2"/>
</dbReference>
<keyword evidence="4" id="KW-0560">Oxidoreductase</keyword>
<evidence type="ECO:0000313" key="8">
    <source>
        <dbReference type="Proteomes" id="UP001212498"/>
    </source>
</evidence>
<dbReference type="PANTHER" id="PTHR43557">
    <property type="entry name" value="APOPTOSIS-INDUCING FACTOR 1"/>
    <property type="match status" value="1"/>
</dbReference>
<evidence type="ECO:0000259" key="6">
    <source>
        <dbReference type="Pfam" id="PF14759"/>
    </source>
</evidence>
<dbReference type="PANTHER" id="PTHR43557:SF2">
    <property type="entry name" value="RIESKE DOMAIN-CONTAINING PROTEIN-RELATED"/>
    <property type="match status" value="1"/>
</dbReference>
<keyword evidence="8" id="KW-1185">Reference proteome</keyword>
<feature type="domain" description="FAD/NAD(P)-binding" evidence="5">
    <location>
        <begin position="5"/>
        <end position="293"/>
    </location>
</feature>
<dbReference type="EMBL" id="JAPNUD010000037">
    <property type="protein sequence ID" value="MDA0642207.1"/>
    <property type="molecule type" value="Genomic_DNA"/>
</dbReference>
<comment type="cofactor">
    <cofactor evidence="1">
        <name>FAD</name>
        <dbReference type="ChEBI" id="CHEBI:57692"/>
    </cofactor>
</comment>
<dbReference type="SUPFAM" id="SSF55424">
    <property type="entry name" value="FAD/NAD-linked reductases, dimerisation (C-terminal) domain"/>
    <property type="match status" value="1"/>
</dbReference>
<organism evidence="7 8">
    <name type="scientific">Nonomuraea ferruginea</name>
    <dbReference type="NCBI Taxonomy" id="46174"/>
    <lineage>
        <taxon>Bacteria</taxon>
        <taxon>Bacillati</taxon>
        <taxon>Actinomycetota</taxon>
        <taxon>Actinomycetes</taxon>
        <taxon>Streptosporangiales</taxon>
        <taxon>Streptosporangiaceae</taxon>
        <taxon>Nonomuraea</taxon>
    </lineage>
</organism>
<evidence type="ECO:0000313" key="7">
    <source>
        <dbReference type="EMBL" id="MDA0642207.1"/>
    </source>
</evidence>
<sequence>MPGPVVIAGGGLAALRTAENLRRFGHAGPITIVGDEPWLPYDRPPLSKAALVGDSAEPAPLRSGEALADQGIEVIRGVRATRLDGENKRLVLSDGARLPFEHLVVATGVRARALPAIHPALPVLTLRTWEDSRKVRDAVLAAAHVTVVGAGFLGLEIASAARSLGRSVTVVEAGSAPLWALGPTVAERVTALHRRHGVGLRLGRRITGAEPEAGRFTVTLDDGEALPTDVVVGAIGGVPNVEWLAGSGLDAAAGVPCDETGATPVEGVHAVGDVASIAGHGRTEHWNHAVATAVVVGHNIARPDAPPRRLSDVPYFWSDQHGSKLQCLGTPAPSDDLRVLRDDEHGFLAVYTRDGIVTGVAALDMPLALNRCRPHVNTAFDATAIGAIVA</sequence>
<reference evidence="7 8" key="1">
    <citation type="submission" date="2022-11" db="EMBL/GenBank/DDBJ databases">
        <title>Nonomuraea corallina sp. nov., a new species of the genus Nonomuraea isolated from sea side sediment in Thai sea.</title>
        <authorList>
            <person name="Ngamcharungchit C."/>
            <person name="Matsumoto A."/>
            <person name="Suriyachadkun C."/>
            <person name="Panbangred W."/>
            <person name="Inahashi Y."/>
            <person name="Intra B."/>
        </authorList>
    </citation>
    <scope>NUCLEOTIDE SEQUENCE [LARGE SCALE GENOMIC DNA]</scope>
    <source>
        <strain evidence="7 8">DSM 43553</strain>
    </source>
</reference>
<dbReference type="PRINTS" id="PR00368">
    <property type="entry name" value="FADPNR"/>
</dbReference>
<dbReference type="InterPro" id="IPR036188">
    <property type="entry name" value="FAD/NAD-bd_sf"/>
</dbReference>
<evidence type="ECO:0000256" key="2">
    <source>
        <dbReference type="ARBA" id="ARBA00022630"/>
    </source>
</evidence>
<accession>A0ABT4SY91</accession>
<dbReference type="InterPro" id="IPR050446">
    <property type="entry name" value="FAD-oxidoreductase/Apoptosis"/>
</dbReference>
<evidence type="ECO:0000256" key="1">
    <source>
        <dbReference type="ARBA" id="ARBA00001974"/>
    </source>
</evidence>
<dbReference type="InterPro" id="IPR016156">
    <property type="entry name" value="FAD/NAD-linked_Rdtase_dimer_sf"/>
</dbReference>
<proteinExistence type="predicted"/>
<feature type="domain" description="Reductase C-terminal" evidence="6">
    <location>
        <begin position="315"/>
        <end position="374"/>
    </location>
</feature>